<dbReference type="InParanoid" id="S8FBD7"/>
<feature type="compositionally biased region" description="Basic and acidic residues" evidence="1">
    <location>
        <begin position="1"/>
        <end position="10"/>
    </location>
</feature>
<gene>
    <name evidence="2" type="ORF">FOMPIDRAFT_115083</name>
</gene>
<dbReference type="Proteomes" id="UP000015241">
    <property type="component" value="Unassembled WGS sequence"/>
</dbReference>
<reference evidence="2 3" key="1">
    <citation type="journal article" date="2012" name="Science">
        <title>The Paleozoic origin of enzymatic lignin decomposition reconstructed from 31 fungal genomes.</title>
        <authorList>
            <person name="Floudas D."/>
            <person name="Binder M."/>
            <person name="Riley R."/>
            <person name="Barry K."/>
            <person name="Blanchette R.A."/>
            <person name="Henrissat B."/>
            <person name="Martinez A.T."/>
            <person name="Otillar R."/>
            <person name="Spatafora J.W."/>
            <person name="Yadav J.S."/>
            <person name="Aerts A."/>
            <person name="Benoit I."/>
            <person name="Boyd A."/>
            <person name="Carlson A."/>
            <person name="Copeland A."/>
            <person name="Coutinho P.M."/>
            <person name="de Vries R.P."/>
            <person name="Ferreira P."/>
            <person name="Findley K."/>
            <person name="Foster B."/>
            <person name="Gaskell J."/>
            <person name="Glotzer D."/>
            <person name="Gorecki P."/>
            <person name="Heitman J."/>
            <person name="Hesse C."/>
            <person name="Hori C."/>
            <person name="Igarashi K."/>
            <person name="Jurgens J.A."/>
            <person name="Kallen N."/>
            <person name="Kersten P."/>
            <person name="Kohler A."/>
            <person name="Kuees U."/>
            <person name="Kumar T.K.A."/>
            <person name="Kuo A."/>
            <person name="LaButti K."/>
            <person name="Larrondo L.F."/>
            <person name="Lindquist E."/>
            <person name="Ling A."/>
            <person name="Lombard V."/>
            <person name="Lucas S."/>
            <person name="Lundell T."/>
            <person name="Martin R."/>
            <person name="McLaughlin D.J."/>
            <person name="Morgenstern I."/>
            <person name="Morin E."/>
            <person name="Murat C."/>
            <person name="Nagy L.G."/>
            <person name="Nolan M."/>
            <person name="Ohm R.A."/>
            <person name="Patyshakuliyeva A."/>
            <person name="Rokas A."/>
            <person name="Ruiz-Duenas F.J."/>
            <person name="Sabat G."/>
            <person name="Salamov A."/>
            <person name="Samejima M."/>
            <person name="Schmutz J."/>
            <person name="Slot J.C."/>
            <person name="St John F."/>
            <person name="Stenlid J."/>
            <person name="Sun H."/>
            <person name="Sun S."/>
            <person name="Syed K."/>
            <person name="Tsang A."/>
            <person name="Wiebenga A."/>
            <person name="Young D."/>
            <person name="Pisabarro A."/>
            <person name="Eastwood D.C."/>
            <person name="Martin F."/>
            <person name="Cullen D."/>
            <person name="Grigoriev I.V."/>
            <person name="Hibbett D.S."/>
        </authorList>
    </citation>
    <scope>NUCLEOTIDE SEQUENCE</scope>
    <source>
        <strain evidence="3">FP-58527</strain>
    </source>
</reference>
<dbReference type="AlphaFoldDB" id="S8FBD7"/>
<feature type="region of interest" description="Disordered" evidence="1">
    <location>
        <begin position="1"/>
        <end position="65"/>
    </location>
</feature>
<organism evidence="2 3">
    <name type="scientific">Fomitopsis schrenkii</name>
    <name type="common">Brown rot fungus</name>
    <dbReference type="NCBI Taxonomy" id="2126942"/>
    <lineage>
        <taxon>Eukaryota</taxon>
        <taxon>Fungi</taxon>
        <taxon>Dikarya</taxon>
        <taxon>Basidiomycota</taxon>
        <taxon>Agaricomycotina</taxon>
        <taxon>Agaricomycetes</taxon>
        <taxon>Polyporales</taxon>
        <taxon>Fomitopsis</taxon>
    </lineage>
</organism>
<feature type="compositionally biased region" description="Low complexity" evidence="1">
    <location>
        <begin position="33"/>
        <end position="44"/>
    </location>
</feature>
<dbReference type="EMBL" id="KE504198">
    <property type="protein sequence ID" value="EPS95869.1"/>
    <property type="molecule type" value="Genomic_DNA"/>
</dbReference>
<name>S8FBD7_FOMSC</name>
<keyword evidence="3" id="KW-1185">Reference proteome</keyword>
<feature type="compositionally biased region" description="Polar residues" evidence="1">
    <location>
        <begin position="21"/>
        <end position="30"/>
    </location>
</feature>
<accession>S8FBD7</accession>
<evidence type="ECO:0000313" key="2">
    <source>
        <dbReference type="EMBL" id="EPS95869.1"/>
    </source>
</evidence>
<dbReference type="HOGENOM" id="CLU_1266918_0_0_1"/>
<evidence type="ECO:0000256" key="1">
    <source>
        <dbReference type="SAM" id="MobiDB-lite"/>
    </source>
</evidence>
<evidence type="ECO:0000313" key="3">
    <source>
        <dbReference type="Proteomes" id="UP000015241"/>
    </source>
</evidence>
<protein>
    <submittedName>
        <fullName evidence="2">Uncharacterized protein</fullName>
    </submittedName>
</protein>
<sequence>MSDRSPERKASSSSKKAKDTGSGQTSTTLHGISPPSSGSRSLPSTPQPWPPSGSPQSVATSRHSPVSYHDWPEYYDLSAELSADSRRQIQPHSAPSYLGAELLGQSQSYGRYQTYGHNVVNGPHYPVSVADAYGSSSGSGGSGVSQTVGYQMPMENTSQVMSGANQGSSYPNQYLQGQGYYDEPSGATTSQGQLYLGWTDLNDVNYAAIQGQSYRRNA</sequence>
<proteinExistence type="predicted"/>
<dbReference type="OrthoDB" id="2260578at2759"/>